<name>A0AA38FSB7_TAXCH</name>
<gene>
    <name evidence="4" type="ORF">KI387_037537</name>
</gene>
<keyword evidence="2" id="KW-0539">Nucleus</keyword>
<dbReference type="InterPro" id="IPR003347">
    <property type="entry name" value="JmjC_dom"/>
</dbReference>
<dbReference type="GO" id="GO:0034647">
    <property type="term" value="F:histone H3K4me/H3K4me2/H3K4me3 demethylase activity"/>
    <property type="evidence" value="ECO:0007669"/>
    <property type="project" value="TreeGrafter"/>
</dbReference>
<comment type="subcellular location">
    <subcellularLocation>
        <location evidence="1">Nucleus</location>
    </subcellularLocation>
</comment>
<feature type="domain" description="JmjC" evidence="3">
    <location>
        <begin position="23"/>
        <end position="163"/>
    </location>
</feature>
<dbReference type="PANTHER" id="PTHR10694">
    <property type="entry name" value="LYSINE-SPECIFIC DEMETHYLASE"/>
    <property type="match status" value="1"/>
</dbReference>
<evidence type="ECO:0000259" key="3">
    <source>
        <dbReference type="SMART" id="SM00558"/>
    </source>
</evidence>
<dbReference type="GO" id="GO:0010468">
    <property type="term" value="P:regulation of gene expression"/>
    <property type="evidence" value="ECO:0007669"/>
    <property type="project" value="TreeGrafter"/>
</dbReference>
<reference evidence="4 5" key="1">
    <citation type="journal article" date="2021" name="Nat. Plants">
        <title>The Taxus genome provides insights into paclitaxel biosynthesis.</title>
        <authorList>
            <person name="Xiong X."/>
            <person name="Gou J."/>
            <person name="Liao Q."/>
            <person name="Li Y."/>
            <person name="Zhou Q."/>
            <person name="Bi G."/>
            <person name="Li C."/>
            <person name="Du R."/>
            <person name="Wang X."/>
            <person name="Sun T."/>
            <person name="Guo L."/>
            <person name="Liang H."/>
            <person name="Lu P."/>
            <person name="Wu Y."/>
            <person name="Zhang Z."/>
            <person name="Ro D.K."/>
            <person name="Shang Y."/>
            <person name="Huang S."/>
            <person name="Yan J."/>
        </authorList>
    </citation>
    <scope>NUCLEOTIDE SEQUENCE [LARGE SCALE GENOMIC DNA]</scope>
    <source>
        <strain evidence="4">Ta-2019</strain>
    </source>
</reference>
<dbReference type="PANTHER" id="PTHR10694:SF113">
    <property type="entry name" value="PROTEIN JUMONJI"/>
    <property type="match status" value="1"/>
</dbReference>
<evidence type="ECO:0000313" key="4">
    <source>
        <dbReference type="EMBL" id="KAH9309626.1"/>
    </source>
</evidence>
<dbReference type="GO" id="GO:0005634">
    <property type="term" value="C:nucleus"/>
    <property type="evidence" value="ECO:0007669"/>
    <property type="project" value="UniProtKB-SubCell"/>
</dbReference>
<dbReference type="Pfam" id="PF05965">
    <property type="entry name" value="FYRC"/>
    <property type="match status" value="1"/>
</dbReference>
<keyword evidence="5" id="KW-1185">Reference proteome</keyword>
<comment type="caution">
    <text evidence="4">The sequence shown here is derived from an EMBL/GenBank/DDBJ whole genome shotgun (WGS) entry which is preliminary data.</text>
</comment>
<dbReference type="Gene3D" id="2.60.120.650">
    <property type="entry name" value="Cupin"/>
    <property type="match status" value="1"/>
</dbReference>
<dbReference type="InterPro" id="IPR003889">
    <property type="entry name" value="FYrich_C"/>
</dbReference>
<proteinExistence type="predicted"/>
<dbReference type="EMBL" id="JAHRHJ020000007">
    <property type="protein sequence ID" value="KAH9309626.1"/>
    <property type="molecule type" value="Genomic_DNA"/>
</dbReference>
<dbReference type="Proteomes" id="UP000824469">
    <property type="component" value="Unassembled WGS sequence"/>
</dbReference>
<protein>
    <recommendedName>
        <fullName evidence="3">JmjC domain-containing protein</fullName>
    </recommendedName>
</protein>
<accession>A0AA38FSB7</accession>
<dbReference type="AlphaFoldDB" id="A0AA38FSB7"/>
<dbReference type="SUPFAM" id="SSF51197">
    <property type="entry name" value="Clavaminate synthase-like"/>
    <property type="match status" value="1"/>
</dbReference>
<organism evidence="4 5">
    <name type="scientific">Taxus chinensis</name>
    <name type="common">Chinese yew</name>
    <name type="synonym">Taxus wallichiana var. chinensis</name>
    <dbReference type="NCBI Taxonomy" id="29808"/>
    <lineage>
        <taxon>Eukaryota</taxon>
        <taxon>Viridiplantae</taxon>
        <taxon>Streptophyta</taxon>
        <taxon>Embryophyta</taxon>
        <taxon>Tracheophyta</taxon>
        <taxon>Spermatophyta</taxon>
        <taxon>Pinopsida</taxon>
        <taxon>Pinidae</taxon>
        <taxon>Conifers II</taxon>
        <taxon>Cupressales</taxon>
        <taxon>Taxaceae</taxon>
        <taxon>Taxus</taxon>
    </lineage>
</organism>
<evidence type="ECO:0000256" key="1">
    <source>
        <dbReference type="ARBA" id="ARBA00004123"/>
    </source>
</evidence>
<dbReference type="PROSITE" id="PS51543">
    <property type="entry name" value="FYRC"/>
    <property type="match status" value="1"/>
</dbReference>
<dbReference type="SMART" id="SM00558">
    <property type="entry name" value="JmjC"/>
    <property type="match status" value="1"/>
</dbReference>
<dbReference type="GO" id="GO:0000785">
    <property type="term" value="C:chromatin"/>
    <property type="evidence" value="ECO:0007669"/>
    <property type="project" value="TreeGrafter"/>
</dbReference>
<dbReference type="SMART" id="SM00542">
    <property type="entry name" value="FYRC"/>
    <property type="match status" value="1"/>
</dbReference>
<sequence>MMKFVESHMLESHFARVFHTALFPKLVACFLNRFSFHQALTKYNHAKNQAHKGWSVENFTYLMHVEDHHFYSLNYLHWGAPKVWYGVPGHAAVMLEHAMRKHLPDLFEEQPDLLQKLITQLSPSILKREGVPVYSVLDPAQMCTYFSEVLDAGIKQPVFKVTVAGHLTEVFMHVSINKCWELVLERLNKEITRQRSIGRESFPCLQPLESLNGLEMFGFTLPSIVHAIETLDHGHRCTEYWAARPNASPRECVGRGRTPVERHELDFGIVRDSTVSLKKDVPSEMIKRDESTKIELTQAEPNLANASSSENVYVVLEKLFKRARPNELWALHKVLSSEAWSLNWKAAFRALAEELKKL</sequence>
<dbReference type="Pfam" id="PF02373">
    <property type="entry name" value="JmjC"/>
    <property type="match status" value="1"/>
</dbReference>
<dbReference type="Gene3D" id="3.30.160.360">
    <property type="match status" value="1"/>
</dbReference>
<evidence type="ECO:0000313" key="5">
    <source>
        <dbReference type="Proteomes" id="UP000824469"/>
    </source>
</evidence>
<evidence type="ECO:0000256" key="2">
    <source>
        <dbReference type="ARBA" id="ARBA00023242"/>
    </source>
</evidence>